<evidence type="ECO:0000256" key="2">
    <source>
        <dbReference type="SAM" id="SignalP"/>
    </source>
</evidence>
<protein>
    <recommendedName>
        <fullName evidence="5">Lipoprotein</fullName>
    </recommendedName>
</protein>
<dbReference type="RefSeq" id="WP_005784668.1">
    <property type="nucleotide sequence ID" value="NZ_JGDB01000017.1"/>
</dbReference>
<keyword evidence="1" id="KW-0175">Coiled coil</keyword>
<dbReference type="PATRIC" id="fig|1339316.3.peg.929"/>
<feature type="coiled-coil region" evidence="1">
    <location>
        <begin position="91"/>
        <end position="174"/>
    </location>
</feature>
<sequence length="285" mass="31671">MKKLAILLVCAAMLASCNGLGGGSKDLKAENDSLLMELTQRNAELDEMMGTFNEVQEGFRKINAAESRVDLTRGTISENSATAKQQIASDIEFITKQMEENKAQIAKLQAMLKSSKNNSAQLKKAVESLTQELVAKTQRIEELQAELASKNIRIQELDAAVTGLTADKESLAAENEAKAKTVAEQDKAINSAWFVFGTKSELKTQKILEKGDVLKSADFNKDYFTQIDIRTTKEIKLYSKRAELLTTHPAKSYELVKDDKGQLTLKITNPKEFWSVSKYLVIQVK</sequence>
<evidence type="ECO:0000313" key="3">
    <source>
        <dbReference type="EMBL" id="EXY92355.1"/>
    </source>
</evidence>
<dbReference type="AlphaFoldDB" id="A0A015XI95"/>
<evidence type="ECO:0008006" key="5">
    <source>
        <dbReference type="Google" id="ProtNLM"/>
    </source>
</evidence>
<dbReference type="Gene3D" id="1.10.287.1490">
    <property type="match status" value="1"/>
</dbReference>
<comment type="caution">
    <text evidence="3">The sequence shown here is derived from an EMBL/GenBank/DDBJ whole genome shotgun (WGS) entry which is preliminary data.</text>
</comment>
<name>A0A015XI95_BACFG</name>
<evidence type="ECO:0000313" key="4">
    <source>
        <dbReference type="Proteomes" id="UP000020773"/>
    </source>
</evidence>
<evidence type="ECO:0000256" key="1">
    <source>
        <dbReference type="SAM" id="Coils"/>
    </source>
</evidence>
<dbReference type="SMR" id="A0A015XI95"/>
<gene>
    <name evidence="3" type="ORF">M125_0954</name>
</gene>
<dbReference type="EMBL" id="JGDB01000017">
    <property type="protein sequence ID" value="EXY92355.1"/>
    <property type="molecule type" value="Genomic_DNA"/>
</dbReference>
<keyword evidence="2" id="KW-0732">Signal</keyword>
<organism evidence="3 4">
    <name type="scientific">Bacteroides fragilis str. 3998T(B)3</name>
    <dbReference type="NCBI Taxonomy" id="1339316"/>
    <lineage>
        <taxon>Bacteria</taxon>
        <taxon>Pseudomonadati</taxon>
        <taxon>Bacteroidota</taxon>
        <taxon>Bacteroidia</taxon>
        <taxon>Bacteroidales</taxon>
        <taxon>Bacteroidaceae</taxon>
        <taxon>Bacteroides</taxon>
    </lineage>
</organism>
<accession>A0A015XI95</accession>
<feature type="chain" id="PRO_5001479491" description="Lipoprotein" evidence="2">
    <location>
        <begin position="22"/>
        <end position="285"/>
    </location>
</feature>
<proteinExistence type="predicted"/>
<dbReference type="Proteomes" id="UP000020773">
    <property type="component" value="Unassembled WGS sequence"/>
</dbReference>
<reference evidence="3 4" key="1">
    <citation type="submission" date="2014-02" db="EMBL/GenBank/DDBJ databases">
        <authorList>
            <person name="Sears C."/>
            <person name="Carroll K."/>
            <person name="Sack B.R."/>
            <person name="Qadri F."/>
            <person name="Myers L.L."/>
            <person name="Chung G.-T."/>
            <person name="Escheverria P."/>
            <person name="Fraser C.M."/>
            <person name="Sadzewicz L."/>
            <person name="Shefchek K.A."/>
            <person name="Tallon L."/>
            <person name="Das S.P."/>
            <person name="Daugherty S."/>
            <person name="Mongodin E.F."/>
        </authorList>
    </citation>
    <scope>NUCLEOTIDE SEQUENCE [LARGE SCALE GENOMIC DNA]</scope>
    <source>
        <strain evidence="4">3998T(B)3</strain>
    </source>
</reference>
<feature type="signal peptide" evidence="2">
    <location>
        <begin position="1"/>
        <end position="21"/>
    </location>
</feature>
<dbReference type="PROSITE" id="PS51257">
    <property type="entry name" value="PROKAR_LIPOPROTEIN"/>
    <property type="match status" value="1"/>
</dbReference>
<dbReference type="GeneID" id="60369160"/>